<dbReference type="Gene3D" id="2.40.50.140">
    <property type="entry name" value="Nucleic acid-binding proteins"/>
    <property type="match status" value="1"/>
</dbReference>
<dbReference type="GO" id="GO:0043488">
    <property type="term" value="P:regulation of mRNA stability"/>
    <property type="evidence" value="ECO:0007669"/>
    <property type="project" value="TreeGrafter"/>
</dbReference>
<proteinExistence type="predicted"/>
<comment type="caution">
    <text evidence="5">The sequence shown here is derived from an EMBL/GenBank/DDBJ whole genome shotgun (WGS) entry which is preliminary data.</text>
</comment>
<dbReference type="PROSITE" id="PS51857">
    <property type="entry name" value="CSD_2"/>
    <property type="match status" value="1"/>
</dbReference>
<evidence type="ECO:0000256" key="2">
    <source>
        <dbReference type="RuleBase" id="RU000408"/>
    </source>
</evidence>
<dbReference type="PROSITE" id="PS00352">
    <property type="entry name" value="CSD_1"/>
    <property type="match status" value="1"/>
</dbReference>
<dbReference type="Pfam" id="PF00313">
    <property type="entry name" value="CSD"/>
    <property type="match status" value="1"/>
</dbReference>
<organism evidence="5 6">
    <name type="scientific">Pseudomonas fluvialis</name>
    <dbReference type="NCBI Taxonomy" id="1793966"/>
    <lineage>
        <taxon>Bacteria</taxon>
        <taxon>Pseudomonadati</taxon>
        <taxon>Pseudomonadota</taxon>
        <taxon>Gammaproteobacteria</taxon>
        <taxon>Pseudomonadales</taxon>
        <taxon>Pseudomonadaceae</taxon>
        <taxon>Pseudomonas</taxon>
    </lineage>
</organism>
<dbReference type="RefSeq" id="WP_184685710.1">
    <property type="nucleotide sequence ID" value="NZ_JACHLL010000010.1"/>
</dbReference>
<evidence type="ECO:0000259" key="4">
    <source>
        <dbReference type="PROSITE" id="PS51857"/>
    </source>
</evidence>
<dbReference type="PANTHER" id="PTHR12962:SF1">
    <property type="entry name" value="COLD SHOCK DOMAIN-CONTAINING PROTEIN CG9705"/>
    <property type="match status" value="1"/>
</dbReference>
<evidence type="ECO:0000256" key="3">
    <source>
        <dbReference type="SAM" id="Phobius"/>
    </source>
</evidence>
<dbReference type="AlphaFoldDB" id="A0A7X0BVN5"/>
<feature type="transmembrane region" description="Helical" evidence="3">
    <location>
        <begin position="108"/>
        <end position="128"/>
    </location>
</feature>
<dbReference type="InterPro" id="IPR019844">
    <property type="entry name" value="CSD_CS"/>
</dbReference>
<dbReference type="InterPro" id="IPR012340">
    <property type="entry name" value="NA-bd_OB-fold"/>
</dbReference>
<evidence type="ECO:0000313" key="6">
    <source>
        <dbReference type="Proteomes" id="UP000557193"/>
    </source>
</evidence>
<dbReference type="Pfam" id="PF06961">
    <property type="entry name" value="DUF1294"/>
    <property type="match status" value="1"/>
</dbReference>
<dbReference type="SUPFAM" id="SSF50249">
    <property type="entry name" value="Nucleic acid-binding proteins"/>
    <property type="match status" value="1"/>
</dbReference>
<keyword evidence="3" id="KW-1133">Transmembrane helix</keyword>
<gene>
    <name evidence="5" type="ORF">HNP49_003655</name>
</gene>
<dbReference type="InterPro" id="IPR011129">
    <property type="entry name" value="CSD"/>
</dbReference>
<keyword evidence="3" id="KW-0812">Transmembrane</keyword>
<feature type="transmembrane region" description="Helical" evidence="3">
    <location>
        <begin position="134"/>
        <end position="157"/>
    </location>
</feature>
<keyword evidence="3" id="KW-0472">Membrane</keyword>
<protein>
    <submittedName>
        <fullName evidence="5">Uncharacterized membrane protein YsdA (DUF1294 family)/cold shock CspA family protein</fullName>
    </submittedName>
</protein>
<dbReference type="InterPro" id="IPR010718">
    <property type="entry name" value="DUF1294"/>
</dbReference>
<dbReference type="InterPro" id="IPR002059">
    <property type="entry name" value="CSP_DNA-bd"/>
</dbReference>
<name>A0A7X0BVN5_9PSED</name>
<sequence>MERRGTLKSWNDDKGFGFIRPEQGGADVFAHISAMRGERRPSAGDQVLYIAGRDAQGRPKAEHIRLDAPMTLDRPAIRRKPSAVARHSAAPAKPELQKASRRRNITPGISNPVGKLLLFAALMALPIWGSTQFLQAHSLLPALAYLSASLVTFFLYWSDKASAIRGRWRTQESTLHLGELLGGWPGALLAQQVLRHKTRKPSYQVVFWGIVMLHQLFWLDELLLGGRLITLSRLLL</sequence>
<accession>A0A7X0BVN5</accession>
<evidence type="ECO:0000313" key="5">
    <source>
        <dbReference type="EMBL" id="MBB6343453.1"/>
    </source>
</evidence>
<comment type="subcellular location">
    <subcellularLocation>
        <location evidence="2">Cytoplasm</location>
    </subcellularLocation>
</comment>
<dbReference type="EMBL" id="JACHLL010000010">
    <property type="protein sequence ID" value="MBB6343453.1"/>
    <property type="molecule type" value="Genomic_DNA"/>
</dbReference>
<dbReference type="SMART" id="SM00357">
    <property type="entry name" value="CSP"/>
    <property type="match status" value="1"/>
</dbReference>
<dbReference type="InterPro" id="IPR052069">
    <property type="entry name" value="Ca-reg_mRNA-binding_domain"/>
</dbReference>
<evidence type="ECO:0000256" key="1">
    <source>
        <dbReference type="ARBA" id="ARBA00022553"/>
    </source>
</evidence>
<dbReference type="CDD" id="cd04458">
    <property type="entry name" value="CSP_CDS"/>
    <property type="match status" value="1"/>
</dbReference>
<keyword evidence="6" id="KW-1185">Reference proteome</keyword>
<dbReference type="GO" id="GO:0003730">
    <property type="term" value="F:mRNA 3'-UTR binding"/>
    <property type="evidence" value="ECO:0007669"/>
    <property type="project" value="TreeGrafter"/>
</dbReference>
<feature type="domain" description="CSD" evidence="4">
    <location>
        <begin position="2"/>
        <end position="66"/>
    </location>
</feature>
<dbReference type="PANTHER" id="PTHR12962">
    <property type="entry name" value="CALCIUM-REGULATED HEAT STABLE PROTEIN CRHSP-24-RELATED"/>
    <property type="match status" value="1"/>
</dbReference>
<reference evidence="5 6" key="1">
    <citation type="submission" date="2020-08" db="EMBL/GenBank/DDBJ databases">
        <title>Functional genomics of gut bacteria from endangered species of beetles.</title>
        <authorList>
            <person name="Carlos-Shanley C."/>
        </authorList>
    </citation>
    <scope>NUCLEOTIDE SEQUENCE [LARGE SCALE GENOMIC DNA]</scope>
    <source>
        <strain evidence="5 6">S00202</strain>
    </source>
</reference>
<dbReference type="GO" id="GO:0005829">
    <property type="term" value="C:cytosol"/>
    <property type="evidence" value="ECO:0007669"/>
    <property type="project" value="UniProtKB-ARBA"/>
</dbReference>
<keyword evidence="1" id="KW-0597">Phosphoprotein</keyword>
<dbReference type="Proteomes" id="UP000557193">
    <property type="component" value="Unassembled WGS sequence"/>
</dbReference>